<reference evidence="1" key="1">
    <citation type="submission" date="2018-04" db="EMBL/GenBank/DDBJ databases">
        <title>WGS assembly of Panicum hallii.</title>
        <authorList>
            <person name="Lovell J."/>
            <person name="Jenkins J."/>
            <person name="Lowry D."/>
            <person name="Mamidi S."/>
            <person name="Sreedasyam A."/>
            <person name="Weng X."/>
            <person name="Barry K."/>
            <person name="Bonette J."/>
            <person name="Campitelli B."/>
            <person name="Daum C."/>
            <person name="Gordon S."/>
            <person name="Gould B."/>
            <person name="Lipzen A."/>
            <person name="Macqueen A."/>
            <person name="Palacio-Mejia J."/>
            <person name="Plott C."/>
            <person name="Shakirov E."/>
            <person name="Shu S."/>
            <person name="Yoshinaga Y."/>
            <person name="Zane M."/>
            <person name="Rokhsar D."/>
            <person name="Grimwood J."/>
            <person name="Schmutz J."/>
            <person name="Juenger T."/>
        </authorList>
    </citation>
    <scope>NUCLEOTIDE SEQUENCE [LARGE SCALE GENOMIC DNA]</scope>
    <source>
        <strain evidence="1">FIL2</strain>
    </source>
</reference>
<accession>A0A2T8IE32</accession>
<dbReference type="Proteomes" id="UP000243499">
    <property type="component" value="Chromosome 7"/>
</dbReference>
<proteinExistence type="predicted"/>
<gene>
    <name evidence="1" type="ORF">PAHAL_7G310600</name>
</gene>
<dbReference type="AlphaFoldDB" id="A0A2T8IE32"/>
<dbReference type="Gramene" id="PVH35929">
    <property type="protein sequence ID" value="PVH35929"/>
    <property type="gene ID" value="PAHAL_7G310600"/>
</dbReference>
<sequence>MPFREDIEKINEYDKAMCDCHSSIFHIDATTFSLYFCMIATKGVKLASSVMETAASRLDKRDEISSCTTKQILRPTMAAAWIHTMLYISTVVGRHEMVLGYVPGTEVRRRASDDGEPGALGRSGSV</sequence>
<evidence type="ECO:0000313" key="1">
    <source>
        <dbReference type="EMBL" id="PVH35929.1"/>
    </source>
</evidence>
<protein>
    <submittedName>
        <fullName evidence="1">Uncharacterized protein</fullName>
    </submittedName>
</protein>
<name>A0A2T8IE32_9POAL</name>
<dbReference type="EMBL" id="CM008052">
    <property type="protein sequence ID" value="PVH35929.1"/>
    <property type="molecule type" value="Genomic_DNA"/>
</dbReference>
<organism evidence="1">
    <name type="scientific">Panicum hallii</name>
    <dbReference type="NCBI Taxonomy" id="206008"/>
    <lineage>
        <taxon>Eukaryota</taxon>
        <taxon>Viridiplantae</taxon>
        <taxon>Streptophyta</taxon>
        <taxon>Embryophyta</taxon>
        <taxon>Tracheophyta</taxon>
        <taxon>Spermatophyta</taxon>
        <taxon>Magnoliopsida</taxon>
        <taxon>Liliopsida</taxon>
        <taxon>Poales</taxon>
        <taxon>Poaceae</taxon>
        <taxon>PACMAD clade</taxon>
        <taxon>Panicoideae</taxon>
        <taxon>Panicodae</taxon>
        <taxon>Paniceae</taxon>
        <taxon>Panicinae</taxon>
        <taxon>Panicum</taxon>
        <taxon>Panicum sect. Panicum</taxon>
    </lineage>
</organism>